<evidence type="ECO:0000256" key="2">
    <source>
        <dbReference type="ARBA" id="ARBA00022525"/>
    </source>
</evidence>
<gene>
    <name evidence="11" type="primary">tnfrsf1b</name>
</gene>
<dbReference type="GO" id="GO:0005886">
    <property type="term" value="C:plasma membrane"/>
    <property type="evidence" value="ECO:0007669"/>
    <property type="project" value="Ensembl"/>
</dbReference>
<dbReference type="GeneTree" id="ENSGT00940000166932"/>
<feature type="disulfide bond" evidence="8">
    <location>
        <begin position="51"/>
        <end position="66"/>
    </location>
</feature>
<dbReference type="Gene3D" id="2.10.50.10">
    <property type="entry name" value="Tumor Necrosis Factor Receptor, subunit A, domain 2"/>
    <property type="match status" value="3"/>
</dbReference>
<dbReference type="GO" id="GO:0060218">
    <property type="term" value="P:hematopoietic stem cell differentiation"/>
    <property type="evidence" value="ECO:0007669"/>
    <property type="project" value="Ensembl"/>
</dbReference>
<evidence type="ECO:0000256" key="4">
    <source>
        <dbReference type="ARBA" id="ARBA00022729"/>
    </source>
</evidence>
<evidence type="ECO:0000256" key="1">
    <source>
        <dbReference type="ARBA" id="ARBA00004613"/>
    </source>
</evidence>
<evidence type="ECO:0000256" key="5">
    <source>
        <dbReference type="ARBA" id="ARBA00022737"/>
    </source>
</evidence>
<evidence type="ECO:0000313" key="12">
    <source>
        <dbReference type="Proteomes" id="UP000472263"/>
    </source>
</evidence>
<evidence type="ECO:0000256" key="7">
    <source>
        <dbReference type="ARBA" id="ARBA00023180"/>
    </source>
</evidence>
<keyword evidence="6 8" id="KW-1015">Disulfide bond</keyword>
<evidence type="ECO:0000256" key="3">
    <source>
        <dbReference type="ARBA" id="ARBA00022703"/>
    </source>
</evidence>
<organism evidence="11 12">
    <name type="scientific">Myripristis murdjan</name>
    <name type="common">pinecone soldierfish</name>
    <dbReference type="NCBI Taxonomy" id="586833"/>
    <lineage>
        <taxon>Eukaryota</taxon>
        <taxon>Metazoa</taxon>
        <taxon>Chordata</taxon>
        <taxon>Craniata</taxon>
        <taxon>Vertebrata</taxon>
        <taxon>Euteleostomi</taxon>
        <taxon>Actinopterygii</taxon>
        <taxon>Neopterygii</taxon>
        <taxon>Teleostei</taxon>
        <taxon>Neoteleostei</taxon>
        <taxon>Acanthomorphata</taxon>
        <taxon>Holocentriformes</taxon>
        <taxon>Holocentridae</taxon>
        <taxon>Myripristis</taxon>
    </lineage>
</organism>
<feature type="disulfide bond" evidence="8">
    <location>
        <begin position="118"/>
        <end position="136"/>
    </location>
</feature>
<dbReference type="GO" id="GO:0009615">
    <property type="term" value="P:response to virus"/>
    <property type="evidence" value="ECO:0007669"/>
    <property type="project" value="Ensembl"/>
</dbReference>
<keyword evidence="4" id="KW-0732">Signal</keyword>
<dbReference type="GO" id="GO:1901222">
    <property type="term" value="P:regulation of non-canonical NF-kappaB signal transduction"/>
    <property type="evidence" value="ECO:0007669"/>
    <property type="project" value="Ensembl"/>
</dbReference>
<evidence type="ECO:0000256" key="8">
    <source>
        <dbReference type="PROSITE-ProRule" id="PRU00206"/>
    </source>
</evidence>
<keyword evidence="5" id="KW-0677">Repeat</keyword>
<dbReference type="InterPro" id="IPR001368">
    <property type="entry name" value="TNFR/NGFR_Cys_rich_reg"/>
</dbReference>
<feature type="repeat" description="TNFR-Cys" evidence="8">
    <location>
        <begin position="50"/>
        <end position="92"/>
    </location>
</feature>
<reference evidence="11" key="1">
    <citation type="submission" date="2019-06" db="EMBL/GenBank/DDBJ databases">
        <authorList>
            <consortium name="Wellcome Sanger Institute Data Sharing"/>
        </authorList>
    </citation>
    <scope>NUCLEOTIDE SEQUENCE [LARGE SCALE GENOMIC DNA]</scope>
</reference>
<dbReference type="Ensembl" id="ENSMMDT00005004725.1">
    <property type="protein sequence ID" value="ENSMMDP00005004606.1"/>
    <property type="gene ID" value="ENSMMDG00005002501.1"/>
</dbReference>
<dbReference type="GO" id="GO:0007219">
    <property type="term" value="P:Notch signaling pathway"/>
    <property type="evidence" value="ECO:0007669"/>
    <property type="project" value="Ensembl"/>
</dbReference>
<dbReference type="InterPro" id="IPR052459">
    <property type="entry name" value="TNFRSF_decoy_receptor"/>
</dbReference>
<dbReference type="PROSITE" id="PS50050">
    <property type="entry name" value="TNFR_NGFR_2"/>
    <property type="match status" value="3"/>
</dbReference>
<feature type="repeat" description="TNFR-Cys" evidence="8">
    <location>
        <begin position="138"/>
        <end position="177"/>
    </location>
</feature>
<protein>
    <submittedName>
        <fullName evidence="11">Tumor necrosis factor receptor superfamily, member 1B</fullName>
    </submittedName>
</protein>
<feature type="compositionally biased region" description="Polar residues" evidence="9">
    <location>
        <begin position="199"/>
        <end position="219"/>
    </location>
</feature>
<dbReference type="PANTHER" id="PTHR23097">
    <property type="entry name" value="TUMOR NECROSIS FACTOR RECEPTOR SUPERFAMILY MEMBER"/>
    <property type="match status" value="1"/>
</dbReference>
<feature type="domain" description="TNFR-Cys" evidence="10">
    <location>
        <begin position="93"/>
        <end position="136"/>
    </location>
</feature>
<reference evidence="11" key="2">
    <citation type="submission" date="2025-08" db="UniProtKB">
        <authorList>
            <consortium name="Ensembl"/>
        </authorList>
    </citation>
    <scope>IDENTIFICATION</scope>
</reference>
<dbReference type="PANTHER" id="PTHR23097:SF90">
    <property type="entry name" value="TUMOR NECROSIS FACTOR RECEPTOR SUPERFAMILY MEMBER 11B"/>
    <property type="match status" value="1"/>
</dbReference>
<feature type="domain" description="TNFR-Cys" evidence="10">
    <location>
        <begin position="50"/>
        <end position="92"/>
    </location>
</feature>
<dbReference type="GO" id="GO:1902038">
    <property type="term" value="P:positive regulation of hematopoietic stem cell differentiation"/>
    <property type="evidence" value="ECO:0007669"/>
    <property type="project" value="Ensembl"/>
</dbReference>
<dbReference type="SUPFAM" id="SSF57586">
    <property type="entry name" value="TNF receptor-like"/>
    <property type="match status" value="3"/>
</dbReference>
<keyword evidence="2" id="KW-0964">Secreted</keyword>
<dbReference type="SMART" id="SM00208">
    <property type="entry name" value="TNFR"/>
    <property type="match status" value="3"/>
</dbReference>
<dbReference type="InParanoid" id="A0A667X6T9"/>
<evidence type="ECO:0000313" key="11">
    <source>
        <dbReference type="Ensembl" id="ENSMMDP00005004606.1"/>
    </source>
</evidence>
<name>A0A667X6T9_9TELE</name>
<reference evidence="11" key="3">
    <citation type="submission" date="2025-09" db="UniProtKB">
        <authorList>
            <consortium name="Ensembl"/>
        </authorList>
    </citation>
    <scope>IDENTIFICATION</scope>
</reference>
<dbReference type="GO" id="GO:0006915">
    <property type="term" value="P:apoptotic process"/>
    <property type="evidence" value="ECO:0007669"/>
    <property type="project" value="UniProtKB-KW"/>
</dbReference>
<feature type="region of interest" description="Disordered" evidence="9">
    <location>
        <begin position="326"/>
        <end position="368"/>
    </location>
</feature>
<feature type="domain" description="TNFR-Cys" evidence="10">
    <location>
        <begin position="138"/>
        <end position="177"/>
    </location>
</feature>
<feature type="repeat" description="TNFR-Cys" evidence="8">
    <location>
        <begin position="93"/>
        <end position="136"/>
    </location>
</feature>
<proteinExistence type="predicted"/>
<dbReference type="GO" id="GO:0005576">
    <property type="term" value="C:extracellular region"/>
    <property type="evidence" value="ECO:0007669"/>
    <property type="project" value="UniProtKB-SubCell"/>
</dbReference>
<feature type="disulfide bond" evidence="8">
    <location>
        <begin position="94"/>
        <end position="109"/>
    </location>
</feature>
<keyword evidence="12" id="KW-1185">Reference proteome</keyword>
<keyword evidence="3" id="KW-0053">Apoptosis</keyword>
<keyword evidence="7" id="KW-0325">Glycoprotein</keyword>
<feature type="compositionally biased region" description="Low complexity" evidence="9">
    <location>
        <begin position="342"/>
        <end position="368"/>
    </location>
</feature>
<evidence type="ECO:0000256" key="6">
    <source>
        <dbReference type="ARBA" id="ARBA00023157"/>
    </source>
</evidence>
<dbReference type="GO" id="GO:0001944">
    <property type="term" value="P:vasculature development"/>
    <property type="evidence" value="ECO:0007669"/>
    <property type="project" value="Ensembl"/>
</dbReference>
<sequence>MSVLPVSSPPGTVFILKALCVCKLWICSSVITGHRLVEQCSDTTNSVCEPCPSDQYLVDWNFSPNCFSCPRCKAKKGLQYAQNCSSSTKSKCVCLPGMYCMLDYNAPYCSECAKYTTCKPGTGVSIQGTPNSNVKCAQCKEGTFSNKASSTNACQPHTNCQGRAVLRKGNATSDTVCEPEPLSSTILPQSPPAEPRGNFVTSNGSPLTTAASPTSDPRLPVTSSFSGVMIYHSTKAPLPDTNMKTGAEDFHPKTDANGNCERDVKVTDTHLTSFTVTSPEQQCLLEKGETCSPICQSSDDTEISTKMEGCSNQGCESISTSLYTTAPHDPHSMLSEPMSLLSNSEPISSQPSIPPQSSSQPTSPQLISPVAASPHVNVNITFHIGNGSCGTPPVIPTNSVQTDSDLPVGEEEECFSVPQQEAGKQLLTSVAESLGLCEQHDEEDCLNANSN</sequence>
<comment type="subcellular location">
    <subcellularLocation>
        <location evidence="1">Secreted</location>
    </subcellularLocation>
</comment>
<feature type="region of interest" description="Disordered" evidence="9">
    <location>
        <begin position="177"/>
        <end position="219"/>
    </location>
</feature>
<dbReference type="AlphaFoldDB" id="A0A667X6T9"/>
<accession>A0A667X6T9</accession>
<evidence type="ECO:0000259" key="10">
    <source>
        <dbReference type="PROSITE" id="PS50050"/>
    </source>
</evidence>
<evidence type="ECO:0000256" key="9">
    <source>
        <dbReference type="SAM" id="MobiDB-lite"/>
    </source>
</evidence>
<dbReference type="Pfam" id="PF00020">
    <property type="entry name" value="TNFR_c6"/>
    <property type="match status" value="1"/>
</dbReference>
<feature type="disulfide bond" evidence="8">
    <location>
        <begin position="139"/>
        <end position="154"/>
    </location>
</feature>
<dbReference type="CDD" id="cd00185">
    <property type="entry name" value="TNFRSF"/>
    <property type="match status" value="1"/>
</dbReference>
<comment type="caution">
    <text evidence="8">Lacks conserved residue(s) required for the propagation of feature annotation.</text>
</comment>
<dbReference type="Proteomes" id="UP000472263">
    <property type="component" value="Chromosome 5"/>
</dbReference>